<dbReference type="InParanoid" id="B9SYG8"/>
<feature type="region of interest" description="Disordered" evidence="1">
    <location>
        <begin position="1"/>
        <end position="46"/>
    </location>
</feature>
<name>B9SYG8_RICCO</name>
<evidence type="ECO:0000313" key="3">
    <source>
        <dbReference type="Proteomes" id="UP000008311"/>
    </source>
</evidence>
<organism evidence="2 3">
    <name type="scientific">Ricinus communis</name>
    <name type="common">Castor bean</name>
    <dbReference type="NCBI Taxonomy" id="3988"/>
    <lineage>
        <taxon>Eukaryota</taxon>
        <taxon>Viridiplantae</taxon>
        <taxon>Streptophyta</taxon>
        <taxon>Embryophyta</taxon>
        <taxon>Tracheophyta</taxon>
        <taxon>Spermatophyta</taxon>
        <taxon>Magnoliopsida</taxon>
        <taxon>eudicotyledons</taxon>
        <taxon>Gunneridae</taxon>
        <taxon>Pentapetalae</taxon>
        <taxon>rosids</taxon>
        <taxon>fabids</taxon>
        <taxon>Malpighiales</taxon>
        <taxon>Euphorbiaceae</taxon>
        <taxon>Acalyphoideae</taxon>
        <taxon>Acalypheae</taxon>
        <taxon>Ricinus</taxon>
    </lineage>
</organism>
<dbReference type="AlphaFoldDB" id="B9SYG8"/>
<sequence>MMKVVGQGNKNKDEEQGGGVGSGRSIINPIPNVQNQSRPATRFDDASDEEADFGEIALPCGRQRGGKQWQPNYRGDNEYKLKVDILNFNSDFYIKKFLDWLTEVDKFFKYTEFPENREVKFVAYRLKEEV</sequence>
<keyword evidence="3" id="KW-1185">Reference proteome</keyword>
<evidence type="ECO:0000313" key="2">
    <source>
        <dbReference type="EMBL" id="EEF31354.1"/>
    </source>
</evidence>
<dbReference type="EMBL" id="EQ974250">
    <property type="protein sequence ID" value="EEF31354.1"/>
    <property type="molecule type" value="Genomic_DNA"/>
</dbReference>
<dbReference type="Proteomes" id="UP000008311">
    <property type="component" value="Unassembled WGS sequence"/>
</dbReference>
<protein>
    <submittedName>
        <fullName evidence="2">Uncharacterized protein</fullName>
    </submittedName>
</protein>
<proteinExistence type="predicted"/>
<reference evidence="3" key="1">
    <citation type="journal article" date="2010" name="Nat. Biotechnol.">
        <title>Draft genome sequence of the oilseed species Ricinus communis.</title>
        <authorList>
            <person name="Chan A.P."/>
            <person name="Crabtree J."/>
            <person name="Zhao Q."/>
            <person name="Lorenzi H."/>
            <person name="Orvis J."/>
            <person name="Puiu D."/>
            <person name="Melake-Berhan A."/>
            <person name="Jones K.M."/>
            <person name="Redman J."/>
            <person name="Chen G."/>
            <person name="Cahoon E.B."/>
            <person name="Gedil M."/>
            <person name="Stanke M."/>
            <person name="Haas B.J."/>
            <person name="Wortman J.R."/>
            <person name="Fraser-Liggett C.M."/>
            <person name="Ravel J."/>
            <person name="Rabinowicz P.D."/>
        </authorList>
    </citation>
    <scope>NUCLEOTIDE SEQUENCE [LARGE SCALE GENOMIC DNA]</scope>
    <source>
        <strain evidence="3">cv. Hale</strain>
    </source>
</reference>
<gene>
    <name evidence="2" type="ORF">RCOM_0754850</name>
</gene>
<evidence type="ECO:0000256" key="1">
    <source>
        <dbReference type="SAM" id="MobiDB-lite"/>
    </source>
</evidence>
<accession>B9SYG8</accession>